<dbReference type="Proteomes" id="UP000218811">
    <property type="component" value="Unassembled WGS sequence"/>
</dbReference>
<keyword evidence="4" id="KW-0378">Hydrolase</keyword>
<reference evidence="4 5" key="1">
    <citation type="journal article" date="2012" name="Science">
        <title>The Paleozoic origin of enzymatic lignin decomposition reconstructed from 31 fungal genomes.</title>
        <authorList>
            <person name="Floudas D."/>
            <person name="Binder M."/>
            <person name="Riley R."/>
            <person name="Barry K."/>
            <person name="Blanchette R.A."/>
            <person name="Henrissat B."/>
            <person name="Martinez A.T."/>
            <person name="Otillar R."/>
            <person name="Spatafora J.W."/>
            <person name="Yadav J.S."/>
            <person name="Aerts A."/>
            <person name="Benoit I."/>
            <person name="Boyd A."/>
            <person name="Carlson A."/>
            <person name="Copeland A."/>
            <person name="Coutinho P.M."/>
            <person name="de Vries R.P."/>
            <person name="Ferreira P."/>
            <person name="Findley K."/>
            <person name="Foster B."/>
            <person name="Gaskell J."/>
            <person name="Glotzer D."/>
            <person name="Gorecki P."/>
            <person name="Heitman J."/>
            <person name="Hesse C."/>
            <person name="Hori C."/>
            <person name="Igarashi K."/>
            <person name="Jurgens J.A."/>
            <person name="Kallen N."/>
            <person name="Kersten P."/>
            <person name="Kohler A."/>
            <person name="Kuees U."/>
            <person name="Kumar T.K.A."/>
            <person name="Kuo A."/>
            <person name="LaButti K."/>
            <person name="Larrondo L.F."/>
            <person name="Lindquist E."/>
            <person name="Ling A."/>
            <person name="Lombard V."/>
            <person name="Lucas S."/>
            <person name="Lundell T."/>
            <person name="Martin R."/>
            <person name="McLaughlin D.J."/>
            <person name="Morgenstern I."/>
            <person name="Morin E."/>
            <person name="Murat C."/>
            <person name="Nagy L.G."/>
            <person name="Nolan M."/>
            <person name="Ohm R.A."/>
            <person name="Patyshakuliyeva A."/>
            <person name="Rokas A."/>
            <person name="Ruiz-Duenas F.J."/>
            <person name="Sabat G."/>
            <person name="Salamov A."/>
            <person name="Samejima M."/>
            <person name="Schmutz J."/>
            <person name="Slot J.C."/>
            <person name="St John F."/>
            <person name="Stenlid J."/>
            <person name="Sun H."/>
            <person name="Sun S."/>
            <person name="Syed K."/>
            <person name="Tsang A."/>
            <person name="Wiebenga A."/>
            <person name="Young D."/>
            <person name="Pisabarro A."/>
            <person name="Eastwood D.C."/>
            <person name="Martin F."/>
            <person name="Cullen D."/>
            <person name="Grigoriev I.V."/>
            <person name="Hibbett D.S."/>
        </authorList>
    </citation>
    <scope>NUCLEOTIDE SEQUENCE [LARGE SCALE GENOMIC DNA]</scope>
    <source>
        <strain evidence="4 5">MD-104</strain>
    </source>
</reference>
<dbReference type="GO" id="GO:0000723">
    <property type="term" value="P:telomere maintenance"/>
    <property type="evidence" value="ECO:0007669"/>
    <property type="project" value="TreeGrafter"/>
</dbReference>
<dbReference type="InterPro" id="IPR027417">
    <property type="entry name" value="P-loop_NTPase"/>
</dbReference>
<dbReference type="GO" id="GO:0016787">
    <property type="term" value="F:hydrolase activity"/>
    <property type="evidence" value="ECO:0007669"/>
    <property type="project" value="UniProtKB-KW"/>
</dbReference>
<comment type="subcellular location">
    <subcellularLocation>
        <location evidence="1">Nucleus</location>
    </subcellularLocation>
</comment>
<dbReference type="GO" id="GO:0033063">
    <property type="term" value="C:Rad51B-Rad51C-Rad51D-XRCC2 complex"/>
    <property type="evidence" value="ECO:0007669"/>
    <property type="project" value="TreeGrafter"/>
</dbReference>
<dbReference type="SUPFAM" id="SSF52540">
    <property type="entry name" value="P-loop containing nucleoside triphosphate hydrolases"/>
    <property type="match status" value="1"/>
</dbReference>
<dbReference type="PROSITE" id="PS50162">
    <property type="entry name" value="RECA_2"/>
    <property type="match status" value="1"/>
</dbReference>
<dbReference type="OrthoDB" id="336321at2759"/>
<dbReference type="GO" id="GO:0005657">
    <property type="term" value="C:replication fork"/>
    <property type="evidence" value="ECO:0007669"/>
    <property type="project" value="TreeGrafter"/>
</dbReference>
<sequence length="266" mass="28943">MRLQSLVPHIPQNLIDVLSACGIKTDTDILFASGDVFSKLPPGTVSLQEFHSLVEHVAERAAAPSVCGDIMLAQQRDIRNEYMHGNILSGVPQLDEILGGLHPPRVVEISGDKGSGKSSFALQVVLRYLAANFDSGALWIDTGGDFSVERIPPILESIEGQAKPTVLERLQVALAFDIETVHDVLEQLRSDLSSDPRPLPTVHCVVIDAITPLLGPRLSAVSAQGHAIMTAFMRQLRALAEAFSITFLVRCRFLLSLTTALPFTRY</sequence>
<dbReference type="STRING" id="742152.A0A2H3JJ67"/>
<evidence type="ECO:0000313" key="5">
    <source>
        <dbReference type="Proteomes" id="UP000218811"/>
    </source>
</evidence>
<dbReference type="AlphaFoldDB" id="A0A2H3JJ67"/>
<evidence type="ECO:0000313" key="4">
    <source>
        <dbReference type="EMBL" id="PCH42226.1"/>
    </source>
</evidence>
<evidence type="ECO:0000259" key="3">
    <source>
        <dbReference type="PROSITE" id="PS50162"/>
    </source>
</evidence>
<dbReference type="Gene3D" id="3.40.50.300">
    <property type="entry name" value="P-loop containing nucleotide triphosphate hydrolases"/>
    <property type="match status" value="1"/>
</dbReference>
<dbReference type="PANTHER" id="PTHR46457:SF1">
    <property type="entry name" value="DNA REPAIR PROTEIN RAD51 HOMOLOG 4"/>
    <property type="match status" value="1"/>
</dbReference>
<protein>
    <submittedName>
        <fullName evidence="4">Nucleoside triphosphate hydrolase protein</fullName>
    </submittedName>
</protein>
<dbReference type="GO" id="GO:0000400">
    <property type="term" value="F:four-way junction DNA binding"/>
    <property type="evidence" value="ECO:0007669"/>
    <property type="project" value="TreeGrafter"/>
</dbReference>
<dbReference type="InterPro" id="IPR020588">
    <property type="entry name" value="RecA_ATP-bd"/>
</dbReference>
<feature type="domain" description="RecA family profile 1" evidence="3">
    <location>
        <begin position="83"/>
        <end position="253"/>
    </location>
</feature>
<dbReference type="InterPro" id="IPR013632">
    <property type="entry name" value="Rad51_C"/>
</dbReference>
<dbReference type="GO" id="GO:0000724">
    <property type="term" value="P:double-strand break repair via homologous recombination"/>
    <property type="evidence" value="ECO:0007669"/>
    <property type="project" value="TreeGrafter"/>
</dbReference>
<dbReference type="OMA" id="CGETREL"/>
<gene>
    <name evidence="4" type="ORF">WOLCODRAFT_72141</name>
</gene>
<dbReference type="PANTHER" id="PTHR46457">
    <property type="entry name" value="DNA REPAIR PROTEIN RAD51 HOMOLOG 4"/>
    <property type="match status" value="1"/>
</dbReference>
<accession>A0A2H3JJ67</accession>
<evidence type="ECO:0000256" key="1">
    <source>
        <dbReference type="ARBA" id="ARBA00004123"/>
    </source>
</evidence>
<keyword evidence="5" id="KW-1185">Reference proteome</keyword>
<dbReference type="GO" id="GO:0140664">
    <property type="term" value="F:ATP-dependent DNA damage sensor activity"/>
    <property type="evidence" value="ECO:0007669"/>
    <property type="project" value="InterPro"/>
</dbReference>
<dbReference type="InterPro" id="IPR051988">
    <property type="entry name" value="HRR_RAD51_Paralog"/>
</dbReference>
<proteinExistence type="predicted"/>
<dbReference type="GO" id="GO:0007131">
    <property type="term" value="P:reciprocal meiotic recombination"/>
    <property type="evidence" value="ECO:0007669"/>
    <property type="project" value="TreeGrafter"/>
</dbReference>
<dbReference type="GO" id="GO:0042148">
    <property type="term" value="P:DNA strand invasion"/>
    <property type="evidence" value="ECO:0007669"/>
    <property type="project" value="TreeGrafter"/>
</dbReference>
<name>A0A2H3JJ67_WOLCO</name>
<organism evidence="4 5">
    <name type="scientific">Wolfiporia cocos (strain MD-104)</name>
    <name type="common">Brown rot fungus</name>
    <dbReference type="NCBI Taxonomy" id="742152"/>
    <lineage>
        <taxon>Eukaryota</taxon>
        <taxon>Fungi</taxon>
        <taxon>Dikarya</taxon>
        <taxon>Basidiomycota</taxon>
        <taxon>Agaricomycotina</taxon>
        <taxon>Agaricomycetes</taxon>
        <taxon>Polyporales</taxon>
        <taxon>Phaeolaceae</taxon>
        <taxon>Wolfiporia</taxon>
    </lineage>
</organism>
<dbReference type="GO" id="GO:0005524">
    <property type="term" value="F:ATP binding"/>
    <property type="evidence" value="ECO:0007669"/>
    <property type="project" value="InterPro"/>
</dbReference>
<dbReference type="GO" id="GO:0003697">
    <property type="term" value="F:single-stranded DNA binding"/>
    <property type="evidence" value="ECO:0007669"/>
    <property type="project" value="TreeGrafter"/>
</dbReference>
<dbReference type="EMBL" id="KB468124">
    <property type="protein sequence ID" value="PCH42226.1"/>
    <property type="molecule type" value="Genomic_DNA"/>
</dbReference>
<evidence type="ECO:0000256" key="2">
    <source>
        <dbReference type="ARBA" id="ARBA00023242"/>
    </source>
</evidence>
<dbReference type="Pfam" id="PF08423">
    <property type="entry name" value="Rad51"/>
    <property type="match status" value="1"/>
</dbReference>
<keyword evidence="2" id="KW-0539">Nucleus</keyword>
<dbReference type="GO" id="GO:0005815">
    <property type="term" value="C:microtubule organizing center"/>
    <property type="evidence" value="ECO:0007669"/>
    <property type="project" value="TreeGrafter"/>
</dbReference>